<dbReference type="Pfam" id="PF00172">
    <property type="entry name" value="Zn_clus"/>
    <property type="match status" value="1"/>
</dbReference>
<dbReference type="AlphaFoldDB" id="A0A8H4CBC7"/>
<dbReference type="InterPro" id="IPR036864">
    <property type="entry name" value="Zn2-C6_fun-type_DNA-bd_sf"/>
</dbReference>
<evidence type="ECO:0000313" key="5">
    <source>
        <dbReference type="Proteomes" id="UP000613401"/>
    </source>
</evidence>
<evidence type="ECO:0000259" key="3">
    <source>
        <dbReference type="PROSITE" id="PS50048"/>
    </source>
</evidence>
<dbReference type="CDD" id="cd00067">
    <property type="entry name" value="GAL4"/>
    <property type="match status" value="1"/>
</dbReference>
<reference evidence="4" key="2">
    <citation type="submission" date="2020-03" db="EMBL/GenBank/DDBJ databases">
        <authorList>
            <person name="Fu F.-F."/>
            <person name="Chen J."/>
        </authorList>
    </citation>
    <scope>NUCLEOTIDE SEQUENCE</scope>
    <source>
        <strain evidence="4">Lc1</strain>
    </source>
</reference>
<dbReference type="PANTHER" id="PTHR47256">
    <property type="entry name" value="ZN(II)2CYS6 TRANSCRIPTION FACTOR (EUROFUNG)-RELATED"/>
    <property type="match status" value="1"/>
</dbReference>
<dbReference type="PROSITE" id="PS00463">
    <property type="entry name" value="ZN2_CY6_FUNGAL_1"/>
    <property type="match status" value="1"/>
</dbReference>
<feature type="region of interest" description="Disordered" evidence="2">
    <location>
        <begin position="1"/>
        <end position="44"/>
    </location>
</feature>
<sequence length="272" mass="30120">MASNRCYREIRPALEPDAIPTSPTSPRNPHHASSPRSDQKPARRNVWVACESCKKRKTKCSADRPKCSQCTSRGFDCRYTADPSESRSASMKRKFTELERQNDCLNGFFRAIRSMPEFQAHEVLRRIRSGASAEDVLREVEGGVLLLQLCDRPERKRRDSRCDIASITTPPNGTAGSTSGTNPTGLLTPENSFEPTSCDSSWNSRPTSLSHEQAVDEGVAGYSPDDMLTVPNACSEVSNKVHQALLGKKRSFYAEAKELGVSMDFGSGWDVR</sequence>
<dbReference type="GO" id="GO:0000981">
    <property type="term" value="F:DNA-binding transcription factor activity, RNA polymerase II-specific"/>
    <property type="evidence" value="ECO:0007669"/>
    <property type="project" value="InterPro"/>
</dbReference>
<dbReference type="EMBL" id="WVTB01000073">
    <property type="protein sequence ID" value="KAF3800707.1"/>
    <property type="molecule type" value="Genomic_DNA"/>
</dbReference>
<feature type="compositionally biased region" description="Polar residues" evidence="2">
    <location>
        <begin position="166"/>
        <end position="211"/>
    </location>
</feature>
<comment type="caution">
    <text evidence="4">The sequence shown here is derived from an EMBL/GenBank/DDBJ whole genome shotgun (WGS) entry which is preliminary data.</text>
</comment>
<gene>
    <name evidence="4" type="ORF">GCG54_00006965</name>
</gene>
<keyword evidence="1" id="KW-0539">Nucleus</keyword>
<feature type="region of interest" description="Disordered" evidence="2">
    <location>
        <begin position="161"/>
        <end position="214"/>
    </location>
</feature>
<dbReference type="GeneID" id="69014111"/>
<name>A0A8H4CBC7_COLGL</name>
<dbReference type="Proteomes" id="UP000613401">
    <property type="component" value="Unassembled WGS sequence"/>
</dbReference>
<evidence type="ECO:0000256" key="1">
    <source>
        <dbReference type="ARBA" id="ARBA00023242"/>
    </source>
</evidence>
<accession>A0A8H4CBC7</accession>
<evidence type="ECO:0000313" key="4">
    <source>
        <dbReference type="EMBL" id="KAF3800707.1"/>
    </source>
</evidence>
<feature type="compositionally biased region" description="Basic and acidic residues" evidence="2">
    <location>
        <begin position="1"/>
        <end position="14"/>
    </location>
</feature>
<organism evidence="4 5">
    <name type="scientific">Colletotrichum gloeosporioides</name>
    <name type="common">Anthracnose fungus</name>
    <name type="synonym">Glomerella cingulata</name>
    <dbReference type="NCBI Taxonomy" id="474922"/>
    <lineage>
        <taxon>Eukaryota</taxon>
        <taxon>Fungi</taxon>
        <taxon>Dikarya</taxon>
        <taxon>Ascomycota</taxon>
        <taxon>Pezizomycotina</taxon>
        <taxon>Sordariomycetes</taxon>
        <taxon>Hypocreomycetidae</taxon>
        <taxon>Glomerellales</taxon>
        <taxon>Glomerellaceae</taxon>
        <taxon>Colletotrichum</taxon>
        <taxon>Colletotrichum gloeosporioides species complex</taxon>
    </lineage>
</organism>
<evidence type="ECO:0000256" key="2">
    <source>
        <dbReference type="SAM" id="MobiDB-lite"/>
    </source>
</evidence>
<reference evidence="4" key="1">
    <citation type="journal article" date="2020" name="Phytopathology">
        <title>Genome sequence and comparative analysis of Colletotrichum gloeosporioides isolated from Liriodendron leaves.</title>
        <authorList>
            <person name="Fu F.F."/>
            <person name="Hao Z."/>
            <person name="Wang P."/>
            <person name="Lu Y."/>
            <person name="Xue L.J."/>
            <person name="Wei G."/>
            <person name="Tian Y."/>
            <person name="Baishi H."/>
            <person name="Xu H."/>
            <person name="Shi J."/>
            <person name="Cheng T."/>
            <person name="Wang G."/>
            <person name="Yi Y."/>
            <person name="Chen J."/>
        </authorList>
    </citation>
    <scope>NUCLEOTIDE SEQUENCE</scope>
    <source>
        <strain evidence="4">Lc1</strain>
    </source>
</reference>
<dbReference type="InterPro" id="IPR001138">
    <property type="entry name" value="Zn2Cys6_DnaBD"/>
</dbReference>
<keyword evidence="5" id="KW-1185">Reference proteome</keyword>
<dbReference type="RefSeq" id="XP_045259866.1">
    <property type="nucleotide sequence ID" value="XM_045406956.1"/>
</dbReference>
<protein>
    <recommendedName>
        <fullName evidence="3">Zn(2)-C6 fungal-type domain-containing protein</fullName>
    </recommendedName>
</protein>
<dbReference type="InterPro" id="IPR053187">
    <property type="entry name" value="Notoamide_regulator"/>
</dbReference>
<proteinExistence type="predicted"/>
<dbReference type="PROSITE" id="PS50048">
    <property type="entry name" value="ZN2_CY6_FUNGAL_2"/>
    <property type="match status" value="1"/>
</dbReference>
<dbReference type="PANTHER" id="PTHR47256:SF1">
    <property type="entry name" value="ZN(II)2CYS6 TRANSCRIPTION FACTOR (EUROFUNG)"/>
    <property type="match status" value="1"/>
</dbReference>
<dbReference type="SUPFAM" id="SSF57701">
    <property type="entry name" value="Zn2/Cys6 DNA-binding domain"/>
    <property type="match status" value="1"/>
</dbReference>
<dbReference type="GO" id="GO:0008270">
    <property type="term" value="F:zinc ion binding"/>
    <property type="evidence" value="ECO:0007669"/>
    <property type="project" value="InterPro"/>
</dbReference>
<feature type="domain" description="Zn(2)-C6 fungal-type" evidence="3">
    <location>
        <begin position="49"/>
        <end position="79"/>
    </location>
</feature>
<dbReference type="Gene3D" id="4.10.240.10">
    <property type="entry name" value="Zn(2)-C6 fungal-type DNA-binding domain"/>
    <property type="match status" value="1"/>
</dbReference>
<dbReference type="SMART" id="SM00066">
    <property type="entry name" value="GAL4"/>
    <property type="match status" value="1"/>
</dbReference>